<keyword evidence="2" id="KW-1185">Reference proteome</keyword>
<reference evidence="1 2" key="1">
    <citation type="submission" date="2020-12" db="EMBL/GenBank/DDBJ databases">
        <title>Oil enriched cultivation method for isolating marine PHA-producing bacteria.</title>
        <authorList>
            <person name="Zheng W."/>
            <person name="Yu S."/>
            <person name="Huang Y."/>
        </authorList>
    </citation>
    <scope>NUCLEOTIDE SEQUENCE [LARGE SCALE GENOMIC DNA]</scope>
    <source>
        <strain evidence="1 2">SY-2-6</strain>
    </source>
</reference>
<evidence type="ECO:0000313" key="2">
    <source>
        <dbReference type="Proteomes" id="UP000663970"/>
    </source>
</evidence>
<accession>A0ABS3DRG1</accession>
<dbReference type="EMBL" id="JAEKJY010000001">
    <property type="protein sequence ID" value="MBN8233911.1"/>
    <property type="molecule type" value="Genomic_DNA"/>
</dbReference>
<protein>
    <submittedName>
        <fullName evidence="1">Uncharacterized protein</fullName>
    </submittedName>
</protein>
<gene>
    <name evidence="1" type="ORF">JF544_01580</name>
</gene>
<dbReference type="RefSeq" id="WP_027953709.1">
    <property type="nucleotide sequence ID" value="NZ_JAEKJY010000001.1"/>
</dbReference>
<dbReference type="Proteomes" id="UP000663970">
    <property type="component" value="Unassembled WGS sequence"/>
</dbReference>
<name>A0ABS3DRG1_9BACI</name>
<organism evidence="1 2">
    <name type="scientific">Halobacillus kuroshimensis</name>
    <dbReference type="NCBI Taxonomy" id="302481"/>
    <lineage>
        <taxon>Bacteria</taxon>
        <taxon>Bacillati</taxon>
        <taxon>Bacillota</taxon>
        <taxon>Bacilli</taxon>
        <taxon>Bacillales</taxon>
        <taxon>Bacillaceae</taxon>
        <taxon>Halobacillus</taxon>
    </lineage>
</organism>
<evidence type="ECO:0000313" key="1">
    <source>
        <dbReference type="EMBL" id="MBN8233911.1"/>
    </source>
</evidence>
<comment type="caution">
    <text evidence="1">The sequence shown here is derived from an EMBL/GenBank/DDBJ whole genome shotgun (WGS) entry which is preliminary data.</text>
</comment>
<proteinExistence type="predicted"/>
<sequence>MEQVVAIWKDEKNGLGIIEVKDQVFGSSFHPVCYQKESEGNYSIINGLWYTTYHGARQYFRAKTNPYSGYGRMRKIQ</sequence>